<keyword evidence="7" id="KW-0675">Receptor</keyword>
<dbReference type="CDD" id="cd19051">
    <property type="entry name" value="LGIC_TM_cation"/>
    <property type="match status" value="1"/>
</dbReference>
<feature type="domain" description="Neurotransmitter-gated ion-channel transmembrane" evidence="6">
    <location>
        <begin position="236"/>
        <end position="286"/>
    </location>
</feature>
<dbReference type="Gene3D" id="1.20.58.390">
    <property type="entry name" value="Neurotransmitter-gated ion-channel transmembrane domain"/>
    <property type="match status" value="1"/>
</dbReference>
<dbReference type="InterPro" id="IPR006029">
    <property type="entry name" value="Neurotrans-gated_channel_TM"/>
</dbReference>
<dbReference type="PANTHER" id="PTHR18945">
    <property type="entry name" value="NEUROTRANSMITTER GATED ION CHANNEL"/>
    <property type="match status" value="1"/>
</dbReference>
<dbReference type="Pfam" id="PF02931">
    <property type="entry name" value="Neur_chan_LBD"/>
    <property type="match status" value="1"/>
</dbReference>
<dbReference type="GO" id="GO:0005230">
    <property type="term" value="F:extracellular ligand-gated monoatomic ion channel activity"/>
    <property type="evidence" value="ECO:0007669"/>
    <property type="project" value="InterPro"/>
</dbReference>
<gene>
    <name evidence="7" type="ORF">CGI_10016850</name>
</gene>
<keyword evidence="2" id="KW-0812">Transmembrane</keyword>
<dbReference type="Gene3D" id="2.70.170.10">
    <property type="entry name" value="Neurotransmitter-gated ion-channel ligand-binding domain"/>
    <property type="match status" value="1"/>
</dbReference>
<dbReference type="CDD" id="cd18989">
    <property type="entry name" value="LGIC_ECD_cation"/>
    <property type="match status" value="1"/>
</dbReference>
<dbReference type="InterPro" id="IPR038050">
    <property type="entry name" value="Neuro_actylchol_rec"/>
</dbReference>
<dbReference type="PRINTS" id="PR00252">
    <property type="entry name" value="NRIONCHANNEL"/>
</dbReference>
<feature type="domain" description="Neurotransmitter-gated ion-channel ligand-binding" evidence="5">
    <location>
        <begin position="26"/>
        <end position="227"/>
    </location>
</feature>
<evidence type="ECO:0000256" key="2">
    <source>
        <dbReference type="ARBA" id="ARBA00022692"/>
    </source>
</evidence>
<organism evidence="7">
    <name type="scientific">Magallana gigas</name>
    <name type="common">Pacific oyster</name>
    <name type="synonym">Crassostrea gigas</name>
    <dbReference type="NCBI Taxonomy" id="29159"/>
    <lineage>
        <taxon>Eukaryota</taxon>
        <taxon>Metazoa</taxon>
        <taxon>Spiralia</taxon>
        <taxon>Lophotrochozoa</taxon>
        <taxon>Mollusca</taxon>
        <taxon>Bivalvia</taxon>
        <taxon>Autobranchia</taxon>
        <taxon>Pteriomorphia</taxon>
        <taxon>Ostreida</taxon>
        <taxon>Ostreoidea</taxon>
        <taxon>Ostreidae</taxon>
        <taxon>Magallana</taxon>
    </lineage>
</organism>
<accession>K1QC79</accession>
<dbReference type="HOGENOM" id="CLU_018074_0_1_1"/>
<comment type="subcellular location">
    <subcellularLocation>
        <location evidence="1">Membrane</location>
        <topology evidence="1">Multi-pass membrane protein</topology>
    </subcellularLocation>
</comment>
<dbReference type="AlphaFoldDB" id="K1QC79"/>
<dbReference type="Pfam" id="PF02932">
    <property type="entry name" value="Neur_chan_memb"/>
    <property type="match status" value="1"/>
</dbReference>
<dbReference type="InterPro" id="IPR006202">
    <property type="entry name" value="Neur_chan_lig-bd"/>
</dbReference>
<dbReference type="InterPro" id="IPR006201">
    <property type="entry name" value="Neur_channel"/>
</dbReference>
<protein>
    <submittedName>
        <fullName evidence="7">Neuronal acetylcholine receptor subunit alpha-6</fullName>
    </submittedName>
</protein>
<dbReference type="InterPro" id="IPR036734">
    <property type="entry name" value="Neur_chan_lig-bd_sf"/>
</dbReference>
<evidence type="ECO:0000256" key="1">
    <source>
        <dbReference type="ARBA" id="ARBA00004141"/>
    </source>
</evidence>
<sequence length="417" mass="47683">MDVITALSFLCLWIPCQMYTFTNEQNLHTALFPTSYDRNLRPGDDRSTPLQVNITFYFKSIKEFDESISKFSITGALGVHWLDHRLTWTPASYGGDLQTTLVPQKKVWMPFLVNMLMYDPLVEVGHSDMNVRLDSNGHISWVAPNIFESTCDADLSYYPFDLQTCSLRFYLPGYLQTEVLLVPIRSTMATSEYSQNALWDVVETQIYSETNTMNLQEIAMSVKMKRRSVYYISSLVLPVALLSFLQLFAFLMPPCCGERVGFVTTVLLAVAVYLTLIQEKLPEGSEPSVAYLSYKLLGDFMVGVVMTVGVIIGLRFYSREDNVEIPNYLQRFHKMILGGKFCLKREKRKVAWTDSNVAMNNKVEDKDTYDDDKDNESSPSLTWKDIGQATDRFCLVMFGFMLINCNLVYIIVISVIH</sequence>
<keyword evidence="3" id="KW-1133">Transmembrane helix</keyword>
<proteinExistence type="predicted"/>
<dbReference type="SUPFAM" id="SSF63712">
    <property type="entry name" value="Nicotinic receptor ligand binding domain-like"/>
    <property type="match status" value="1"/>
</dbReference>
<evidence type="ECO:0000256" key="4">
    <source>
        <dbReference type="ARBA" id="ARBA00023136"/>
    </source>
</evidence>
<evidence type="ECO:0000313" key="7">
    <source>
        <dbReference type="EMBL" id="EKC26410.1"/>
    </source>
</evidence>
<reference evidence="7" key="1">
    <citation type="journal article" date="2012" name="Nature">
        <title>The oyster genome reveals stress adaptation and complexity of shell formation.</title>
        <authorList>
            <person name="Zhang G."/>
            <person name="Fang X."/>
            <person name="Guo X."/>
            <person name="Li L."/>
            <person name="Luo R."/>
            <person name="Xu F."/>
            <person name="Yang P."/>
            <person name="Zhang L."/>
            <person name="Wang X."/>
            <person name="Qi H."/>
            <person name="Xiong Z."/>
            <person name="Que H."/>
            <person name="Xie Y."/>
            <person name="Holland P.W."/>
            <person name="Paps J."/>
            <person name="Zhu Y."/>
            <person name="Wu F."/>
            <person name="Chen Y."/>
            <person name="Wang J."/>
            <person name="Peng C."/>
            <person name="Meng J."/>
            <person name="Yang L."/>
            <person name="Liu J."/>
            <person name="Wen B."/>
            <person name="Zhang N."/>
            <person name="Huang Z."/>
            <person name="Zhu Q."/>
            <person name="Feng Y."/>
            <person name="Mount A."/>
            <person name="Hedgecock D."/>
            <person name="Xu Z."/>
            <person name="Liu Y."/>
            <person name="Domazet-Loso T."/>
            <person name="Du Y."/>
            <person name="Sun X."/>
            <person name="Zhang S."/>
            <person name="Liu B."/>
            <person name="Cheng P."/>
            <person name="Jiang X."/>
            <person name="Li J."/>
            <person name="Fan D."/>
            <person name="Wang W."/>
            <person name="Fu W."/>
            <person name="Wang T."/>
            <person name="Wang B."/>
            <person name="Zhang J."/>
            <person name="Peng Z."/>
            <person name="Li Y."/>
            <person name="Li N."/>
            <person name="Wang J."/>
            <person name="Chen M."/>
            <person name="He Y."/>
            <person name="Tan F."/>
            <person name="Song X."/>
            <person name="Zheng Q."/>
            <person name="Huang R."/>
            <person name="Yang H."/>
            <person name="Du X."/>
            <person name="Chen L."/>
            <person name="Yang M."/>
            <person name="Gaffney P.M."/>
            <person name="Wang S."/>
            <person name="Luo L."/>
            <person name="She Z."/>
            <person name="Ming Y."/>
            <person name="Huang W."/>
            <person name="Zhang S."/>
            <person name="Huang B."/>
            <person name="Zhang Y."/>
            <person name="Qu T."/>
            <person name="Ni P."/>
            <person name="Miao G."/>
            <person name="Wang J."/>
            <person name="Wang Q."/>
            <person name="Steinberg C.E."/>
            <person name="Wang H."/>
            <person name="Li N."/>
            <person name="Qian L."/>
            <person name="Zhang G."/>
            <person name="Li Y."/>
            <person name="Yang H."/>
            <person name="Liu X."/>
            <person name="Wang J."/>
            <person name="Yin Y."/>
            <person name="Wang J."/>
        </authorList>
    </citation>
    <scope>NUCLEOTIDE SEQUENCE [LARGE SCALE GENOMIC DNA]</scope>
    <source>
        <strain evidence="7">05x7-T-G4-1.051#20</strain>
    </source>
</reference>
<dbReference type="InParanoid" id="K1QC79"/>
<evidence type="ECO:0000256" key="3">
    <source>
        <dbReference type="ARBA" id="ARBA00022989"/>
    </source>
</evidence>
<dbReference type="EMBL" id="JH818976">
    <property type="protein sequence ID" value="EKC26410.1"/>
    <property type="molecule type" value="Genomic_DNA"/>
</dbReference>
<dbReference type="GO" id="GO:0004888">
    <property type="term" value="F:transmembrane signaling receptor activity"/>
    <property type="evidence" value="ECO:0007669"/>
    <property type="project" value="InterPro"/>
</dbReference>
<evidence type="ECO:0000259" key="6">
    <source>
        <dbReference type="Pfam" id="PF02932"/>
    </source>
</evidence>
<dbReference type="InterPro" id="IPR036719">
    <property type="entry name" value="Neuro-gated_channel_TM_sf"/>
</dbReference>
<keyword evidence="4" id="KW-0472">Membrane</keyword>
<dbReference type="FunFam" id="2.70.170.10:FF:000028">
    <property type="entry name" value="AcetylCholine Receptor"/>
    <property type="match status" value="1"/>
</dbReference>
<name>K1QC79_MAGGI</name>
<dbReference type="SUPFAM" id="SSF90112">
    <property type="entry name" value="Neurotransmitter-gated ion-channel transmembrane pore"/>
    <property type="match status" value="1"/>
</dbReference>
<dbReference type="GO" id="GO:0016020">
    <property type="term" value="C:membrane"/>
    <property type="evidence" value="ECO:0007669"/>
    <property type="project" value="UniProtKB-SubCell"/>
</dbReference>
<evidence type="ECO:0000259" key="5">
    <source>
        <dbReference type="Pfam" id="PF02931"/>
    </source>
</evidence>